<dbReference type="Pfam" id="PF07883">
    <property type="entry name" value="Cupin_2"/>
    <property type="match status" value="1"/>
</dbReference>
<comment type="caution">
    <text evidence="3">The sequence shown here is derived from an EMBL/GenBank/DDBJ whole genome shotgun (WGS) entry which is preliminary data.</text>
</comment>
<evidence type="ECO:0000313" key="3">
    <source>
        <dbReference type="EMBL" id="KUG29062.1"/>
    </source>
</evidence>
<dbReference type="GO" id="GO:0046872">
    <property type="term" value="F:metal ion binding"/>
    <property type="evidence" value="ECO:0007669"/>
    <property type="project" value="UniProtKB-KW"/>
</dbReference>
<protein>
    <recommendedName>
        <fullName evidence="2">Cupin type-2 domain-containing protein</fullName>
    </recommendedName>
</protein>
<dbReference type="InterPro" id="IPR011051">
    <property type="entry name" value="RmlC_Cupin_sf"/>
</dbReference>
<dbReference type="SUPFAM" id="SSF51182">
    <property type="entry name" value="RmlC-like cupins"/>
    <property type="match status" value="1"/>
</dbReference>
<dbReference type="InterPro" id="IPR014710">
    <property type="entry name" value="RmlC-like_jellyroll"/>
</dbReference>
<dbReference type="InterPro" id="IPR051610">
    <property type="entry name" value="GPI/OXD"/>
</dbReference>
<organism evidence="3">
    <name type="scientific">hydrocarbon metagenome</name>
    <dbReference type="NCBI Taxonomy" id="938273"/>
    <lineage>
        <taxon>unclassified sequences</taxon>
        <taxon>metagenomes</taxon>
        <taxon>ecological metagenomes</taxon>
    </lineage>
</organism>
<evidence type="ECO:0000259" key="2">
    <source>
        <dbReference type="Pfam" id="PF07883"/>
    </source>
</evidence>
<gene>
    <name evidence="3" type="ORF">ASZ90_001055</name>
</gene>
<name>A0A0W8G7H6_9ZZZZ</name>
<dbReference type="CDD" id="cd02222">
    <property type="entry name" value="cupin_TM1459-like"/>
    <property type="match status" value="1"/>
</dbReference>
<feature type="domain" description="Cupin type-2" evidence="2">
    <location>
        <begin position="40"/>
        <end position="107"/>
    </location>
</feature>
<dbReference type="PANTHER" id="PTHR35848:SF6">
    <property type="entry name" value="CUPIN TYPE-2 DOMAIN-CONTAINING PROTEIN"/>
    <property type="match status" value="1"/>
</dbReference>
<dbReference type="PANTHER" id="PTHR35848">
    <property type="entry name" value="OXALATE-BINDING PROTEIN"/>
    <property type="match status" value="1"/>
</dbReference>
<dbReference type="AlphaFoldDB" id="A0A0W8G7H6"/>
<dbReference type="EMBL" id="LNQE01000137">
    <property type="protein sequence ID" value="KUG29062.1"/>
    <property type="molecule type" value="Genomic_DNA"/>
</dbReference>
<reference evidence="3" key="1">
    <citation type="journal article" date="2015" name="Proc. Natl. Acad. Sci. U.S.A.">
        <title>Networks of energetic and metabolic interactions define dynamics in microbial communities.</title>
        <authorList>
            <person name="Embree M."/>
            <person name="Liu J.K."/>
            <person name="Al-Bassam M.M."/>
            <person name="Zengler K."/>
        </authorList>
    </citation>
    <scope>NUCLEOTIDE SEQUENCE</scope>
</reference>
<proteinExistence type="predicted"/>
<keyword evidence="1" id="KW-0479">Metal-binding</keyword>
<sequence>MKVIDYREVVPTAFPAPAAGTTGRVVLGKADGAVNFCMRVIEFAPDGETSLHSHPWEHEQFVHEGTGRVFIEDRWFDVGPGSVLFIPSGVTHQIKNTGKGSLVFVCLVPPFAPELL</sequence>
<dbReference type="InterPro" id="IPR013096">
    <property type="entry name" value="Cupin_2"/>
</dbReference>
<dbReference type="Gene3D" id="2.60.120.10">
    <property type="entry name" value="Jelly Rolls"/>
    <property type="match status" value="1"/>
</dbReference>
<evidence type="ECO:0000256" key="1">
    <source>
        <dbReference type="ARBA" id="ARBA00022723"/>
    </source>
</evidence>
<accession>A0A0W8G7H6</accession>